<keyword evidence="2" id="KW-1185">Reference proteome</keyword>
<dbReference type="OrthoDB" id="9015514at2"/>
<name>A0A3D8JYQ0_9BURK</name>
<organism evidence="1 2">
    <name type="scientific">Trinickia dinghuensis</name>
    <dbReference type="NCBI Taxonomy" id="2291023"/>
    <lineage>
        <taxon>Bacteria</taxon>
        <taxon>Pseudomonadati</taxon>
        <taxon>Pseudomonadota</taxon>
        <taxon>Betaproteobacteria</taxon>
        <taxon>Burkholderiales</taxon>
        <taxon>Burkholderiaceae</taxon>
        <taxon>Trinickia</taxon>
    </lineage>
</organism>
<protein>
    <submittedName>
        <fullName evidence="1">Uncharacterized protein</fullName>
    </submittedName>
</protein>
<dbReference type="Proteomes" id="UP000256838">
    <property type="component" value="Unassembled WGS sequence"/>
</dbReference>
<dbReference type="EMBL" id="QRGA01000008">
    <property type="protein sequence ID" value="RDU98139.1"/>
    <property type="molecule type" value="Genomic_DNA"/>
</dbReference>
<evidence type="ECO:0000313" key="2">
    <source>
        <dbReference type="Proteomes" id="UP000256838"/>
    </source>
</evidence>
<dbReference type="AlphaFoldDB" id="A0A3D8JYQ0"/>
<gene>
    <name evidence="1" type="ORF">DWV00_15745</name>
</gene>
<accession>A0A3D8JYQ0</accession>
<reference evidence="1 2" key="1">
    <citation type="submission" date="2018-08" db="EMBL/GenBank/DDBJ databases">
        <title>Paraburkholderia sp. DHOM06 isolated from forest soil.</title>
        <authorList>
            <person name="Gao Z.-H."/>
            <person name="Qiu L.-H."/>
        </authorList>
    </citation>
    <scope>NUCLEOTIDE SEQUENCE [LARGE SCALE GENOMIC DNA]</scope>
    <source>
        <strain evidence="1 2">DHOM06</strain>
    </source>
</reference>
<dbReference type="RefSeq" id="WP_115534666.1">
    <property type="nucleotide sequence ID" value="NZ_QRGA01000008.1"/>
</dbReference>
<sequence length="63" mass="7194">MNYQVSYEHSLKSAPNDFIVHVPSQLIENVPDNIPFALVAEFVTNLILSRSPQIGKIREMRIL</sequence>
<evidence type="ECO:0000313" key="1">
    <source>
        <dbReference type="EMBL" id="RDU98139.1"/>
    </source>
</evidence>
<proteinExistence type="predicted"/>
<comment type="caution">
    <text evidence="1">The sequence shown here is derived from an EMBL/GenBank/DDBJ whole genome shotgun (WGS) entry which is preliminary data.</text>
</comment>